<dbReference type="CDD" id="cd06261">
    <property type="entry name" value="TM_PBP2"/>
    <property type="match status" value="1"/>
</dbReference>
<accession>A0A1H7TC61</accession>
<dbReference type="Pfam" id="PF00528">
    <property type="entry name" value="BPD_transp_1"/>
    <property type="match status" value="1"/>
</dbReference>
<dbReference type="AlphaFoldDB" id="A0A1H7TC61"/>
<dbReference type="PANTHER" id="PTHR43386:SF25">
    <property type="entry name" value="PEPTIDE ABC TRANSPORTER PERMEASE PROTEIN"/>
    <property type="match status" value="1"/>
</dbReference>
<evidence type="ECO:0000256" key="6">
    <source>
        <dbReference type="ARBA" id="ARBA00023136"/>
    </source>
</evidence>
<feature type="transmembrane region" description="Helical" evidence="7">
    <location>
        <begin position="273"/>
        <end position="297"/>
    </location>
</feature>
<dbReference type="Gene3D" id="1.10.3720.10">
    <property type="entry name" value="MetI-like"/>
    <property type="match status" value="1"/>
</dbReference>
<dbReference type="PANTHER" id="PTHR43386">
    <property type="entry name" value="OLIGOPEPTIDE TRANSPORT SYSTEM PERMEASE PROTEIN APPC"/>
    <property type="match status" value="1"/>
</dbReference>
<keyword evidence="2 7" id="KW-0813">Transport</keyword>
<evidence type="ECO:0000313" key="10">
    <source>
        <dbReference type="EMBL" id="SEL82452.1"/>
    </source>
</evidence>
<proteinExistence type="inferred from homology"/>
<keyword evidence="6 7" id="KW-0472">Membrane</keyword>
<feature type="region of interest" description="Disordered" evidence="8">
    <location>
        <begin position="1"/>
        <end position="57"/>
    </location>
</feature>
<protein>
    <submittedName>
        <fullName evidence="10">Peptide/nickel transport system permease protein</fullName>
    </submittedName>
</protein>
<dbReference type="GO" id="GO:0005886">
    <property type="term" value="C:plasma membrane"/>
    <property type="evidence" value="ECO:0007669"/>
    <property type="project" value="UniProtKB-SubCell"/>
</dbReference>
<keyword evidence="4 7" id="KW-0812">Transmembrane</keyword>
<evidence type="ECO:0000256" key="7">
    <source>
        <dbReference type="RuleBase" id="RU363032"/>
    </source>
</evidence>
<feature type="transmembrane region" description="Helical" evidence="7">
    <location>
        <begin position="218"/>
        <end position="234"/>
    </location>
</feature>
<evidence type="ECO:0000259" key="9">
    <source>
        <dbReference type="PROSITE" id="PS50928"/>
    </source>
</evidence>
<comment type="similarity">
    <text evidence="7">Belongs to the binding-protein-dependent transport system permease family.</text>
</comment>
<evidence type="ECO:0000256" key="5">
    <source>
        <dbReference type="ARBA" id="ARBA00022989"/>
    </source>
</evidence>
<evidence type="ECO:0000256" key="8">
    <source>
        <dbReference type="SAM" id="MobiDB-lite"/>
    </source>
</evidence>
<organism evidence="10 11">
    <name type="scientific">Streptacidiphilus jiangxiensis</name>
    <dbReference type="NCBI Taxonomy" id="235985"/>
    <lineage>
        <taxon>Bacteria</taxon>
        <taxon>Bacillati</taxon>
        <taxon>Actinomycetota</taxon>
        <taxon>Actinomycetes</taxon>
        <taxon>Kitasatosporales</taxon>
        <taxon>Streptomycetaceae</taxon>
        <taxon>Streptacidiphilus</taxon>
    </lineage>
</organism>
<dbReference type="EMBL" id="FOAZ01000013">
    <property type="protein sequence ID" value="SEL82452.1"/>
    <property type="molecule type" value="Genomic_DNA"/>
</dbReference>
<evidence type="ECO:0000256" key="1">
    <source>
        <dbReference type="ARBA" id="ARBA00004651"/>
    </source>
</evidence>
<dbReference type="SUPFAM" id="SSF161098">
    <property type="entry name" value="MetI-like"/>
    <property type="match status" value="1"/>
</dbReference>
<feature type="transmembrane region" description="Helical" evidence="7">
    <location>
        <begin position="317"/>
        <end position="341"/>
    </location>
</feature>
<evidence type="ECO:0000256" key="4">
    <source>
        <dbReference type="ARBA" id="ARBA00022692"/>
    </source>
</evidence>
<keyword evidence="3" id="KW-1003">Cell membrane</keyword>
<dbReference type="Proteomes" id="UP000183015">
    <property type="component" value="Unassembled WGS sequence"/>
</dbReference>
<feature type="transmembrane region" description="Helical" evidence="7">
    <location>
        <begin position="91"/>
        <end position="111"/>
    </location>
</feature>
<reference evidence="11" key="1">
    <citation type="submission" date="2016-10" db="EMBL/GenBank/DDBJ databases">
        <authorList>
            <person name="Varghese N."/>
        </authorList>
    </citation>
    <scope>NUCLEOTIDE SEQUENCE [LARGE SCALE GENOMIC DNA]</scope>
    <source>
        <strain evidence="11">DSM 45096 / BCRC 16803 / CGMCC 4.1857 / CIP 109030 / JCM 12277 / KCTC 19219 / NBRC 100920 / 33214</strain>
    </source>
</reference>
<dbReference type="RefSeq" id="WP_082014841.1">
    <property type="nucleotide sequence ID" value="NZ_BBPN01000006.1"/>
</dbReference>
<keyword evidence="5 7" id="KW-1133">Transmembrane helix</keyword>
<evidence type="ECO:0000256" key="2">
    <source>
        <dbReference type="ARBA" id="ARBA00022448"/>
    </source>
</evidence>
<dbReference type="PROSITE" id="PS50928">
    <property type="entry name" value="ABC_TM1"/>
    <property type="match status" value="1"/>
</dbReference>
<name>A0A1H7TC61_STRJI</name>
<feature type="domain" description="ABC transmembrane type-1" evidence="9">
    <location>
        <begin position="152"/>
        <end position="341"/>
    </location>
</feature>
<feature type="transmembrane region" description="Helical" evidence="7">
    <location>
        <begin position="191"/>
        <end position="212"/>
    </location>
</feature>
<keyword evidence="11" id="KW-1185">Reference proteome</keyword>
<dbReference type="InterPro" id="IPR000515">
    <property type="entry name" value="MetI-like"/>
</dbReference>
<dbReference type="eggNOG" id="COG1173">
    <property type="taxonomic scope" value="Bacteria"/>
</dbReference>
<feature type="compositionally biased region" description="Low complexity" evidence="8">
    <location>
        <begin position="10"/>
        <end position="52"/>
    </location>
</feature>
<gene>
    <name evidence="10" type="ORF">SAMN05414137_113199</name>
</gene>
<evidence type="ECO:0000256" key="3">
    <source>
        <dbReference type="ARBA" id="ARBA00022475"/>
    </source>
</evidence>
<comment type="subcellular location">
    <subcellularLocation>
        <location evidence="1 7">Cell membrane</location>
        <topology evidence="1 7">Multi-pass membrane protein</topology>
    </subcellularLocation>
</comment>
<dbReference type="STRING" id="235985.SAMN05414137_113199"/>
<dbReference type="InterPro" id="IPR050366">
    <property type="entry name" value="BP-dependent_transpt_permease"/>
</dbReference>
<feature type="transmembrane region" description="Helical" evidence="7">
    <location>
        <begin position="156"/>
        <end position="179"/>
    </location>
</feature>
<dbReference type="InterPro" id="IPR035906">
    <property type="entry name" value="MetI-like_sf"/>
</dbReference>
<dbReference type="GO" id="GO:0055085">
    <property type="term" value="P:transmembrane transport"/>
    <property type="evidence" value="ECO:0007669"/>
    <property type="project" value="InterPro"/>
</dbReference>
<sequence>MSPVDREVRATTGPAPLAAAAADAALPAGSGSAPGTCPASESGPEPEAPSTAGAAVDPAPLTGTALPAVAASASGAGAALRALARRAGGPGGLLAFAVLLLLVLVAAWPGLFTSAQPDISDPVHAFLAPSTAHPFGTDQLGRDILARVLYGARLSLLLGAGSTVLSVAAGSVLGLLAGIGGRWADQALMRLADVLFALPPILLALLTVAVLGSGTSNVMLAIAVAFAPGYARLVRGETLVVRRSGYVEAAVGLGLPRPLLVVRHVLPNALGPVLVLATVGFGSALITASGLSFLGLGPQPPAPEWGTMLSEGRNNLANAWWTAVFPGVAITVTVLAVGAVGRRAQARFTRRTAR</sequence>
<evidence type="ECO:0000313" key="11">
    <source>
        <dbReference type="Proteomes" id="UP000183015"/>
    </source>
</evidence>